<dbReference type="GO" id="GO:0009847">
    <property type="term" value="P:spore germination"/>
    <property type="evidence" value="ECO:0007669"/>
    <property type="project" value="InterPro"/>
</dbReference>
<feature type="domain" description="Spore germination GerAC-like C-terminal" evidence="8">
    <location>
        <begin position="223"/>
        <end position="386"/>
    </location>
</feature>
<dbReference type="GO" id="GO:0016020">
    <property type="term" value="C:membrane"/>
    <property type="evidence" value="ECO:0007669"/>
    <property type="project" value="UniProtKB-SubCell"/>
</dbReference>
<dbReference type="PANTHER" id="PTHR35789:SF1">
    <property type="entry name" value="SPORE GERMINATION PROTEIN B3"/>
    <property type="match status" value="1"/>
</dbReference>
<evidence type="ECO:0000256" key="1">
    <source>
        <dbReference type="ARBA" id="ARBA00004635"/>
    </source>
</evidence>
<keyword evidence="3" id="KW-0309">Germination</keyword>
<evidence type="ECO:0000313" key="10">
    <source>
        <dbReference type="EMBL" id="ERJ11568.1"/>
    </source>
</evidence>
<reference evidence="10 11" key="1">
    <citation type="journal article" date="2011" name="J. Bacteriol.">
        <title>Genome sequence of Haloplasma contractile, an unusual contractile bacterium from a deep-sea anoxic brine lake.</title>
        <authorList>
            <person name="Antunes A."/>
            <person name="Alam I."/>
            <person name="El Dorry H."/>
            <person name="Siam R."/>
            <person name="Robertson A."/>
            <person name="Bajic V.B."/>
            <person name="Stingl U."/>
        </authorList>
    </citation>
    <scope>NUCLEOTIDE SEQUENCE [LARGE SCALE GENOMIC DNA]</scope>
    <source>
        <strain evidence="10 11">SSD-17B</strain>
    </source>
</reference>
<evidence type="ECO:0000259" key="9">
    <source>
        <dbReference type="Pfam" id="PF25198"/>
    </source>
</evidence>
<dbReference type="Pfam" id="PF25198">
    <property type="entry name" value="Spore_GerAC_N"/>
    <property type="match status" value="1"/>
</dbReference>
<sequence length="401" mass="44485">MMKQLTRILILFVVILFLAGCWGKKELNELAIVAALGIDKTEAGYEISIQKIIPTEVAGTSKTAKSPVVVYTAEGESVLKAIRKLTTTMSRKGFFAHMYVLVYGEEMARDGIAETVDLMIRDAEVRGNVQVFVAKDMKAKDILAVLTHAETIPGSKIEKIAANIEANWASARVVTVFELLNTIVAKGNSSTVAGVVITGDPKKGAKTENIQTTNPDAVLELKDVAVFKHDQLIGWLDETHSRGLNHITGDVSSTILSEMCDEEGTYTIEVSKTSSKMKVKIQSKKPTITVSHTVKANIGEMGCSLDLSKPKNIDKLEKIFEKKIKNQMTETVQYLQTELKVDVFGFGEAIHRQEPTLWKTLKEDWNNHFTELEVKYDVKVDIERPGVTKDELIKDMKPSKK</sequence>
<proteinExistence type="inferred from homology"/>
<dbReference type="OrthoDB" id="9816067at2"/>
<keyword evidence="4" id="KW-0732">Signal</keyword>
<evidence type="ECO:0000256" key="6">
    <source>
        <dbReference type="ARBA" id="ARBA00023139"/>
    </source>
</evidence>
<dbReference type="NCBIfam" id="TIGR02887">
    <property type="entry name" value="spore_ger_x_C"/>
    <property type="match status" value="1"/>
</dbReference>
<dbReference type="Gene3D" id="3.30.300.210">
    <property type="entry name" value="Nutrient germinant receptor protein C, domain 3"/>
    <property type="match status" value="1"/>
</dbReference>
<dbReference type="STRING" id="1033810.HLPCO_002480"/>
<dbReference type="FunCoup" id="U2E8V2">
    <property type="interactions" value="44"/>
</dbReference>
<dbReference type="InterPro" id="IPR008844">
    <property type="entry name" value="Spore_GerAC-like"/>
</dbReference>
<evidence type="ECO:0000256" key="5">
    <source>
        <dbReference type="ARBA" id="ARBA00023136"/>
    </source>
</evidence>
<accession>U2E8V2</accession>
<feature type="domain" description="Spore germination protein N-terminal" evidence="9">
    <location>
        <begin position="24"/>
        <end position="192"/>
    </location>
</feature>
<evidence type="ECO:0000256" key="4">
    <source>
        <dbReference type="ARBA" id="ARBA00022729"/>
    </source>
</evidence>
<reference evidence="10 11" key="2">
    <citation type="journal article" date="2013" name="PLoS ONE">
        <title>INDIGO - INtegrated Data Warehouse of MIcrobial GenOmes with Examples from the Red Sea Extremophiles.</title>
        <authorList>
            <person name="Alam I."/>
            <person name="Antunes A."/>
            <person name="Kamau A.A."/>
            <person name="Ba Alawi W."/>
            <person name="Kalkatawi M."/>
            <person name="Stingl U."/>
            <person name="Bajic V.B."/>
        </authorList>
    </citation>
    <scope>NUCLEOTIDE SEQUENCE [LARGE SCALE GENOMIC DNA]</scope>
    <source>
        <strain evidence="10 11">SSD-17B</strain>
    </source>
</reference>
<evidence type="ECO:0000256" key="2">
    <source>
        <dbReference type="ARBA" id="ARBA00007886"/>
    </source>
</evidence>
<comment type="subcellular location">
    <subcellularLocation>
        <location evidence="1">Membrane</location>
        <topology evidence="1">Lipid-anchor</topology>
    </subcellularLocation>
</comment>
<dbReference type="PANTHER" id="PTHR35789">
    <property type="entry name" value="SPORE GERMINATION PROTEIN B3"/>
    <property type="match status" value="1"/>
</dbReference>
<dbReference type="Gene3D" id="6.20.190.10">
    <property type="entry name" value="Nutrient germinant receptor protein C, domain 1"/>
    <property type="match status" value="1"/>
</dbReference>
<evidence type="ECO:0000256" key="7">
    <source>
        <dbReference type="ARBA" id="ARBA00023288"/>
    </source>
</evidence>
<dbReference type="RefSeq" id="WP_008827127.1">
    <property type="nucleotide sequence ID" value="NZ_AFNU02000010.1"/>
</dbReference>
<comment type="caution">
    <text evidence="10">The sequence shown here is derived from an EMBL/GenBank/DDBJ whole genome shotgun (WGS) entry which is preliminary data.</text>
</comment>
<dbReference type="InterPro" id="IPR046953">
    <property type="entry name" value="Spore_GerAC-like_C"/>
</dbReference>
<comment type="similarity">
    <text evidence="2">Belongs to the GerABKC lipoprotein family.</text>
</comment>
<keyword evidence="7" id="KW-0449">Lipoprotein</keyword>
<dbReference type="PROSITE" id="PS51257">
    <property type="entry name" value="PROKAR_LIPOPROTEIN"/>
    <property type="match status" value="1"/>
</dbReference>
<organism evidence="10 11">
    <name type="scientific">Haloplasma contractile SSD-17B</name>
    <dbReference type="NCBI Taxonomy" id="1033810"/>
    <lineage>
        <taxon>Bacteria</taxon>
        <taxon>Bacillati</taxon>
        <taxon>Mycoplasmatota</taxon>
        <taxon>Mollicutes</taxon>
        <taxon>Haloplasmatales</taxon>
        <taxon>Haloplasmataceae</taxon>
        <taxon>Haloplasma</taxon>
    </lineage>
</organism>
<dbReference type="eggNOG" id="ENOG502Z9N7">
    <property type="taxonomic scope" value="Bacteria"/>
</dbReference>
<keyword evidence="6" id="KW-0564">Palmitate</keyword>
<dbReference type="InterPro" id="IPR057336">
    <property type="entry name" value="GerAC_N"/>
</dbReference>
<evidence type="ECO:0000256" key="3">
    <source>
        <dbReference type="ARBA" id="ARBA00022544"/>
    </source>
</evidence>
<gene>
    <name evidence="10" type="ORF">HLPCO_002480</name>
</gene>
<dbReference type="EMBL" id="AFNU02000010">
    <property type="protein sequence ID" value="ERJ11568.1"/>
    <property type="molecule type" value="Genomic_DNA"/>
</dbReference>
<dbReference type="InterPro" id="IPR038501">
    <property type="entry name" value="Spore_GerAC_C_sf"/>
</dbReference>
<protein>
    <submittedName>
        <fullName evidence="10">Spore germination protein KC</fullName>
    </submittedName>
</protein>
<dbReference type="Pfam" id="PF05504">
    <property type="entry name" value="Spore_GerAC"/>
    <property type="match status" value="1"/>
</dbReference>
<dbReference type="InParanoid" id="U2E8V2"/>
<name>U2E8V2_9MOLU</name>
<keyword evidence="11" id="KW-1185">Reference proteome</keyword>
<dbReference type="AlphaFoldDB" id="U2E8V2"/>
<dbReference type="Proteomes" id="UP000005707">
    <property type="component" value="Unassembled WGS sequence"/>
</dbReference>
<evidence type="ECO:0000313" key="11">
    <source>
        <dbReference type="Proteomes" id="UP000005707"/>
    </source>
</evidence>
<evidence type="ECO:0000259" key="8">
    <source>
        <dbReference type="Pfam" id="PF05504"/>
    </source>
</evidence>
<keyword evidence="5" id="KW-0472">Membrane</keyword>